<evidence type="ECO:0000313" key="1">
    <source>
        <dbReference type="EMBL" id="CAE7208745.1"/>
    </source>
</evidence>
<dbReference type="EMBL" id="CAJNJA010006319">
    <property type="protein sequence ID" value="CAE7208745.1"/>
    <property type="molecule type" value="Genomic_DNA"/>
</dbReference>
<dbReference type="AlphaFoldDB" id="A0A812JL74"/>
<sequence>LGDFVEKCGKKAAPHFNISECSPTQIKQLLDIATQGARAIRELEVEGVVAPRLHVKLESRHCVAATLRAGTTKSNVPEKIQQSDQAGKLGAELMFSTGTVEEELLQKAWKDAAYGAALFVDPEIRDAGKLLDQAGVAESPLRLACESPCARIHVERITMCYDSGSDAGQQHDRSPLPDAARWRRRHGPYSHRELIRVRVLKWHSLRAKDVPEFAVKLAGLVILSLAMPFGWVGSPGEFVAWSAAAKAHHGSFRPMEPRFNDVVPFESKWLMDDGVVVEPMVGNRVFDSLAVLDETMQLVWGPEGVNVEKMAEANPPSNEAVEKCRCVCFRNSSDVTSKAGGARGSRGKINVLVQKASSPEEEEHRWEDFWDTLDFIRLQLEAPLQCSFTAVFEKLLPIRERLALPGATARARITGGEAIPERIGAVDWKDNVFHADQVDQYRDGLRQLARDGEETDIISVMELLAFVVLACHRKGDWNGELVLYVTDNMNVRTWLHKRSPRNRAASLLVRLVQRLESESNLTFHPIYIRTYRNQLADWLSREDLGLVRSQLIAGGWVEVDTSIHWEQFLQDAKRSALVYPTGEDSQTQVCLRVPWQPLHVDDYPELT</sequence>
<protein>
    <submittedName>
        <fullName evidence="1">Uncharacterized protein</fullName>
    </submittedName>
</protein>
<feature type="non-terminal residue" evidence="1">
    <location>
        <position position="607"/>
    </location>
</feature>
<name>A0A812JL74_9DINO</name>
<feature type="non-terminal residue" evidence="1">
    <location>
        <position position="1"/>
    </location>
</feature>
<reference evidence="1" key="1">
    <citation type="submission" date="2021-02" db="EMBL/GenBank/DDBJ databases">
        <authorList>
            <person name="Dougan E. K."/>
            <person name="Rhodes N."/>
            <person name="Thang M."/>
            <person name="Chan C."/>
        </authorList>
    </citation>
    <scope>NUCLEOTIDE SEQUENCE</scope>
</reference>
<keyword evidence="2" id="KW-1185">Reference proteome</keyword>
<accession>A0A812JL74</accession>
<dbReference type="OrthoDB" id="446734at2759"/>
<comment type="caution">
    <text evidence="1">The sequence shown here is derived from an EMBL/GenBank/DDBJ whole genome shotgun (WGS) entry which is preliminary data.</text>
</comment>
<proteinExistence type="predicted"/>
<evidence type="ECO:0000313" key="2">
    <source>
        <dbReference type="Proteomes" id="UP000601435"/>
    </source>
</evidence>
<dbReference type="Proteomes" id="UP000601435">
    <property type="component" value="Unassembled WGS sequence"/>
</dbReference>
<gene>
    <name evidence="1" type="ORF">SNEC2469_LOCUS1967</name>
</gene>
<organism evidence="1 2">
    <name type="scientific">Symbiodinium necroappetens</name>
    <dbReference type="NCBI Taxonomy" id="1628268"/>
    <lineage>
        <taxon>Eukaryota</taxon>
        <taxon>Sar</taxon>
        <taxon>Alveolata</taxon>
        <taxon>Dinophyceae</taxon>
        <taxon>Suessiales</taxon>
        <taxon>Symbiodiniaceae</taxon>
        <taxon>Symbiodinium</taxon>
    </lineage>
</organism>